<dbReference type="KEGG" id="mear:Mpt1_c02310"/>
<keyword evidence="7" id="KW-0413">Isomerase</keyword>
<keyword evidence="5" id="KW-0324">Glycolysis</keyword>
<dbReference type="PANTHER" id="PTHR31209">
    <property type="entry name" value="COFACTOR-INDEPENDENT PHOSPHOGLYCERATE MUTASE"/>
    <property type="match status" value="1"/>
</dbReference>
<comment type="function">
    <text evidence="2">Catalyzes the interconversion of 2-phosphoglycerate and 3-phosphoglycerate.</text>
</comment>
<proteinExistence type="inferred from homology"/>
<feature type="domain" description="Metalloenzyme" evidence="6">
    <location>
        <begin position="241"/>
        <end position="306"/>
    </location>
</feature>
<reference evidence="7 8" key="1">
    <citation type="journal article" date="2014" name="Appl. Environ. Microbiol.">
        <title>Comparative Genome Analysis of 'Candidatus Methanoplasma termitum' Indicates a New Mode of Energy Metabolism in the Seventh Order of Methanogens.</title>
        <authorList>
            <person name="Lang K."/>
            <person name="Schuldes J."/>
            <person name="Klingl A."/>
            <person name="Poehlein A."/>
            <person name="Daniel R."/>
            <person name="Brune A."/>
        </authorList>
    </citation>
    <scope>NUCLEOTIDE SEQUENCE [LARGE SCALE GENOMIC DNA]</scope>
    <source>
        <strain evidence="8">Mpt1</strain>
    </source>
</reference>
<dbReference type="Gene3D" id="3.40.720.10">
    <property type="entry name" value="Alkaline Phosphatase, subunit A"/>
    <property type="match status" value="1"/>
</dbReference>
<evidence type="ECO:0000256" key="1">
    <source>
        <dbReference type="ARBA" id="ARBA00000370"/>
    </source>
</evidence>
<keyword evidence="8" id="KW-1185">Reference proteome</keyword>
<accession>A0A0A7LF67</accession>
<dbReference type="Proteomes" id="UP000030787">
    <property type="component" value="Chromosome"/>
</dbReference>
<dbReference type="PANTHER" id="PTHR31209:SF0">
    <property type="entry name" value="METALLOENZYME DOMAIN-CONTAINING PROTEIN"/>
    <property type="match status" value="1"/>
</dbReference>
<dbReference type="InterPro" id="IPR017850">
    <property type="entry name" value="Alkaline_phosphatase_core_sf"/>
</dbReference>
<dbReference type="GO" id="GO:0046872">
    <property type="term" value="F:metal ion binding"/>
    <property type="evidence" value="ECO:0007669"/>
    <property type="project" value="InterPro"/>
</dbReference>
<dbReference type="HOGENOM" id="CLU_830600_0_0_2"/>
<dbReference type="AlphaFoldDB" id="A0A0A7LF67"/>
<name>A0A0A7LF67_9ARCH</name>
<dbReference type="EC" id="5.4.2.12" evidence="7"/>
<dbReference type="SUPFAM" id="SSF53649">
    <property type="entry name" value="Alkaline phosphatase-like"/>
    <property type="match status" value="1"/>
</dbReference>
<dbReference type="InterPro" id="IPR004456">
    <property type="entry name" value="Pglycerate_mutase_ApgM"/>
</dbReference>
<evidence type="ECO:0000259" key="6">
    <source>
        <dbReference type="Pfam" id="PF01676"/>
    </source>
</evidence>
<protein>
    <submittedName>
        <fullName evidence="7">ApgM protein</fullName>
        <ecNumber evidence="7">5.4.2.12</ecNumber>
    </submittedName>
</protein>
<dbReference type="GeneID" id="24817904"/>
<organism evidence="7 8">
    <name type="scientific">Candidatus Methanoplasma termitum</name>
    <dbReference type="NCBI Taxonomy" id="1577791"/>
    <lineage>
        <taxon>Archaea</taxon>
        <taxon>Methanobacteriati</taxon>
        <taxon>Thermoplasmatota</taxon>
        <taxon>Thermoplasmata</taxon>
        <taxon>Methanomassiliicoccales</taxon>
        <taxon>Methanomassiliicoccaceae</taxon>
        <taxon>Candidatus Methanoplasma</taxon>
    </lineage>
</organism>
<evidence type="ECO:0000256" key="2">
    <source>
        <dbReference type="ARBA" id="ARBA00002315"/>
    </source>
</evidence>
<comment type="catalytic activity">
    <reaction evidence="1">
        <text>(2R)-2-phosphoglycerate = (2R)-3-phosphoglycerate</text>
        <dbReference type="Rhea" id="RHEA:15901"/>
        <dbReference type="ChEBI" id="CHEBI:58272"/>
        <dbReference type="ChEBI" id="CHEBI:58289"/>
        <dbReference type="EC" id="5.4.2.12"/>
    </reaction>
</comment>
<dbReference type="Pfam" id="PF01676">
    <property type="entry name" value="Metalloenzyme"/>
    <property type="match status" value="1"/>
</dbReference>
<evidence type="ECO:0000313" key="7">
    <source>
        <dbReference type="EMBL" id="AIZ56131.1"/>
    </source>
</evidence>
<dbReference type="RefSeq" id="WP_048111486.1">
    <property type="nucleotide sequence ID" value="NZ_CP010070.1"/>
</dbReference>
<dbReference type="GO" id="GO:0004619">
    <property type="term" value="F:phosphoglycerate mutase activity"/>
    <property type="evidence" value="ECO:0007669"/>
    <property type="project" value="UniProtKB-EC"/>
</dbReference>
<dbReference type="GO" id="GO:0006096">
    <property type="term" value="P:glycolytic process"/>
    <property type="evidence" value="ECO:0007669"/>
    <property type="project" value="UniProtKB-KW"/>
</dbReference>
<gene>
    <name evidence="7" type="primary">apgM</name>
    <name evidence="7" type="ORF">Mpt1_c02310</name>
</gene>
<sequence length="330" mass="37716">MNTLFVLLDGMEDDPNPLLGGKKPYEVAKMPFMYRKAKHKFMTTGRGYTQLFLNEFFTGHPPELPRAVLEAIALGLDISEKRTAYRLSPAELKDGMIHWSYHAHLFCDELMRIMNNNLCILQKYNPQIKFFLNGRAVLTMECDDIPDLPAPPVDAPFKEIPGDLGKFIMKVADDMHGITDYPWGCGKYTKQYPPFDCIKNMTAISDSPTALGVAASLGHKIHLIDAVEDRFPVAKKALRKGNVFLHIDEVDEYSHQKDAYKKIEILERTDRLMKEYFHDAERIVYFVDHGTSCVTGEHIIMDVPFWTNIETDMSDGELIPLDKVIPNLMR</sequence>
<evidence type="ECO:0000256" key="5">
    <source>
        <dbReference type="ARBA" id="ARBA00023152"/>
    </source>
</evidence>
<comment type="pathway">
    <text evidence="3">Carbohydrate degradation.</text>
</comment>
<evidence type="ECO:0000256" key="4">
    <source>
        <dbReference type="ARBA" id="ARBA00005524"/>
    </source>
</evidence>
<evidence type="ECO:0000256" key="3">
    <source>
        <dbReference type="ARBA" id="ARBA00004921"/>
    </source>
</evidence>
<dbReference type="STRING" id="1577791.Mpt1_c02310"/>
<evidence type="ECO:0000313" key="8">
    <source>
        <dbReference type="Proteomes" id="UP000030787"/>
    </source>
</evidence>
<dbReference type="EMBL" id="CP010070">
    <property type="protein sequence ID" value="AIZ56131.1"/>
    <property type="molecule type" value="Genomic_DNA"/>
</dbReference>
<comment type="similarity">
    <text evidence="4">Belongs to the BPG-independent phosphoglycerate mutase family. A-PGAM subfamily.</text>
</comment>
<dbReference type="InterPro" id="IPR006124">
    <property type="entry name" value="Metalloenzyme"/>
</dbReference>